<name>A0A1M4Z0C7_9CLOT</name>
<evidence type="ECO:0000256" key="4">
    <source>
        <dbReference type="ARBA" id="ARBA00022989"/>
    </source>
</evidence>
<dbReference type="InterPro" id="IPR003834">
    <property type="entry name" value="Cyt_c_assmbl_TM_dom"/>
</dbReference>
<protein>
    <submittedName>
        <fullName evidence="8">Cytochrome C biogenesis protein transmembrane region</fullName>
    </submittedName>
</protein>
<dbReference type="PANTHER" id="PTHR31272">
    <property type="entry name" value="CYTOCHROME C-TYPE BIOGENESIS PROTEIN HI_1454-RELATED"/>
    <property type="match status" value="1"/>
</dbReference>
<feature type="domain" description="Cytochrome C biogenesis protein transmembrane" evidence="7">
    <location>
        <begin position="25"/>
        <end position="249"/>
    </location>
</feature>
<keyword evidence="3 6" id="KW-0812">Transmembrane</keyword>
<feature type="transmembrane region" description="Helical" evidence="6">
    <location>
        <begin position="189"/>
        <end position="211"/>
    </location>
</feature>
<reference evidence="8 9" key="1">
    <citation type="submission" date="2016-11" db="EMBL/GenBank/DDBJ databases">
        <authorList>
            <person name="Jaros S."/>
            <person name="Januszkiewicz K."/>
            <person name="Wedrychowicz H."/>
        </authorList>
    </citation>
    <scope>NUCLEOTIDE SEQUENCE [LARGE SCALE GENOMIC DNA]</scope>
    <source>
        <strain evidence="8 9">DSM 17459</strain>
    </source>
</reference>
<sequence length="250" mass="26906">MDAWFDRVIAFLADVMTQNVWFAPILSLAAGIVTSFTPCSLSAVPLALAYMERTSSTPRTAFRLSLTMAAGMAGTFAVFGSAASIIGHYMHEIGHWWSLIMGLLMILMALQTWGMIKIFPGKREHRHHGRQGDSHGGCGCHAGDMKKMPGNGYVGAFFTGALSGVFASHCAGPVMVALLAIVAQSENGLLWGIFLMILYAAGHGILLVLAGTGYSAADSWIRSPKYNRVSRLLRVVLGAVILFIGLWMLL</sequence>
<dbReference type="Pfam" id="PF02683">
    <property type="entry name" value="DsbD_TM"/>
    <property type="match status" value="1"/>
</dbReference>
<evidence type="ECO:0000256" key="1">
    <source>
        <dbReference type="ARBA" id="ARBA00004141"/>
    </source>
</evidence>
<dbReference type="AlphaFoldDB" id="A0A1M4Z0C7"/>
<evidence type="ECO:0000259" key="7">
    <source>
        <dbReference type="Pfam" id="PF02683"/>
    </source>
</evidence>
<evidence type="ECO:0000313" key="8">
    <source>
        <dbReference type="EMBL" id="SHF11519.1"/>
    </source>
</evidence>
<gene>
    <name evidence="8" type="ORF">SAMN02745158_02578</name>
</gene>
<organism evidence="8 9">
    <name type="scientific">Lactonifactor longoviformis DSM 17459</name>
    <dbReference type="NCBI Taxonomy" id="1122155"/>
    <lineage>
        <taxon>Bacteria</taxon>
        <taxon>Bacillati</taxon>
        <taxon>Bacillota</taxon>
        <taxon>Clostridia</taxon>
        <taxon>Eubacteriales</taxon>
        <taxon>Clostridiaceae</taxon>
        <taxon>Lactonifactor</taxon>
    </lineage>
</organism>
<dbReference type="RefSeq" id="WP_072852379.1">
    <property type="nucleotide sequence ID" value="NZ_FQVI01000013.1"/>
</dbReference>
<dbReference type="OrthoDB" id="9809733at2"/>
<keyword evidence="9" id="KW-1185">Reference proteome</keyword>
<dbReference type="PANTHER" id="PTHR31272:SF6">
    <property type="entry name" value="CYTOCHROME C-TYPE BIOGENESIS CCDA-LIKE CHLOROPLASTIC PROTEIN"/>
    <property type="match status" value="1"/>
</dbReference>
<comment type="similarity">
    <text evidence="2">Belongs to the DsbD family.</text>
</comment>
<feature type="transmembrane region" description="Helical" evidence="6">
    <location>
        <begin position="62"/>
        <end position="90"/>
    </location>
</feature>
<feature type="transmembrane region" description="Helical" evidence="6">
    <location>
        <begin position="96"/>
        <end position="116"/>
    </location>
</feature>
<dbReference type="GO" id="GO:0016020">
    <property type="term" value="C:membrane"/>
    <property type="evidence" value="ECO:0007669"/>
    <property type="project" value="UniProtKB-SubCell"/>
</dbReference>
<dbReference type="STRING" id="1122155.SAMN02745158_02578"/>
<dbReference type="EMBL" id="FQVI01000013">
    <property type="protein sequence ID" value="SHF11519.1"/>
    <property type="molecule type" value="Genomic_DNA"/>
</dbReference>
<evidence type="ECO:0000256" key="5">
    <source>
        <dbReference type="ARBA" id="ARBA00023136"/>
    </source>
</evidence>
<evidence type="ECO:0000256" key="6">
    <source>
        <dbReference type="SAM" id="Phobius"/>
    </source>
</evidence>
<dbReference type="Proteomes" id="UP000184245">
    <property type="component" value="Unassembled WGS sequence"/>
</dbReference>
<evidence type="ECO:0000313" key="9">
    <source>
        <dbReference type="Proteomes" id="UP000184245"/>
    </source>
</evidence>
<proteinExistence type="inferred from homology"/>
<comment type="subcellular location">
    <subcellularLocation>
        <location evidence="1">Membrane</location>
        <topology evidence="1">Multi-pass membrane protein</topology>
    </subcellularLocation>
</comment>
<accession>A0A1M4Z0C7</accession>
<feature type="transmembrane region" description="Helical" evidence="6">
    <location>
        <begin position="232"/>
        <end position="249"/>
    </location>
</feature>
<evidence type="ECO:0000256" key="3">
    <source>
        <dbReference type="ARBA" id="ARBA00022692"/>
    </source>
</evidence>
<feature type="transmembrane region" description="Helical" evidence="6">
    <location>
        <begin position="153"/>
        <end position="183"/>
    </location>
</feature>
<dbReference type="InterPro" id="IPR051790">
    <property type="entry name" value="Cytochrome_c-biogenesis_DsbD"/>
</dbReference>
<dbReference type="GO" id="GO:0017004">
    <property type="term" value="P:cytochrome complex assembly"/>
    <property type="evidence" value="ECO:0007669"/>
    <property type="project" value="InterPro"/>
</dbReference>
<keyword evidence="4 6" id="KW-1133">Transmembrane helix</keyword>
<keyword evidence="5 6" id="KW-0472">Membrane</keyword>
<evidence type="ECO:0000256" key="2">
    <source>
        <dbReference type="ARBA" id="ARBA00006143"/>
    </source>
</evidence>
<feature type="transmembrane region" description="Helical" evidence="6">
    <location>
        <begin position="20"/>
        <end position="50"/>
    </location>
</feature>